<dbReference type="AlphaFoldDB" id="A0A7W1WVV6"/>
<keyword evidence="2" id="KW-0547">Nucleotide-binding</keyword>
<proteinExistence type="predicted"/>
<dbReference type="Proteomes" id="UP000538931">
    <property type="component" value="Unassembled WGS sequence"/>
</dbReference>
<evidence type="ECO:0000256" key="2">
    <source>
        <dbReference type="ARBA" id="ARBA00022741"/>
    </source>
</evidence>
<evidence type="ECO:0000313" key="6">
    <source>
        <dbReference type="EMBL" id="MBA4501175.1"/>
    </source>
</evidence>
<organism evidence="6 7">
    <name type="scientific">Marinobacterium marinum</name>
    <dbReference type="NCBI Taxonomy" id="2756129"/>
    <lineage>
        <taxon>Bacteria</taxon>
        <taxon>Pseudomonadati</taxon>
        <taxon>Pseudomonadota</taxon>
        <taxon>Gammaproteobacteria</taxon>
        <taxon>Oceanospirillales</taxon>
        <taxon>Oceanospirillaceae</taxon>
        <taxon>Marinobacterium</taxon>
    </lineage>
</organism>
<dbReference type="InterPro" id="IPR009926">
    <property type="entry name" value="T3SS_YcgR_PilZN"/>
</dbReference>
<evidence type="ECO:0000259" key="5">
    <source>
        <dbReference type="Pfam" id="PF12945"/>
    </source>
</evidence>
<dbReference type="SUPFAM" id="SSF141371">
    <property type="entry name" value="PilZ domain-like"/>
    <property type="match status" value="1"/>
</dbReference>
<keyword evidence="6" id="KW-0966">Cell projection</keyword>
<keyword evidence="7" id="KW-1185">Reference proteome</keyword>
<feature type="domain" description="Type III secretion system flagellar brake protein YcgR PilZN" evidence="5">
    <location>
        <begin position="22"/>
        <end position="101"/>
    </location>
</feature>
<reference evidence="6 7" key="1">
    <citation type="submission" date="2020-07" db="EMBL/GenBank/DDBJ databases">
        <title>Bacterium isolated from marien macroalgae.</title>
        <authorList>
            <person name="Zhu K."/>
            <person name="Lu D."/>
            <person name="Du Z."/>
        </authorList>
    </citation>
    <scope>NUCLEOTIDE SEQUENCE [LARGE SCALE GENOMIC DNA]</scope>
    <source>
        <strain evidence="6 7">3-1745</strain>
    </source>
</reference>
<feature type="domain" description="PilZ" evidence="4">
    <location>
        <begin position="110"/>
        <end position="221"/>
    </location>
</feature>
<dbReference type="Pfam" id="PF07238">
    <property type="entry name" value="PilZ"/>
    <property type="match status" value="1"/>
</dbReference>
<comment type="caution">
    <text evidence="6">The sequence shown here is derived from an EMBL/GenBank/DDBJ whole genome shotgun (WGS) entry which is preliminary data.</text>
</comment>
<dbReference type="InterPro" id="IPR012349">
    <property type="entry name" value="Split_barrel_FMN-bd"/>
</dbReference>
<dbReference type="EMBL" id="JACEMT010000033">
    <property type="protein sequence ID" value="MBA4501175.1"/>
    <property type="molecule type" value="Genomic_DNA"/>
</dbReference>
<gene>
    <name evidence="6" type="ORF">H1S06_02170</name>
</gene>
<keyword evidence="3" id="KW-0975">Bacterial flagellum</keyword>
<dbReference type="Pfam" id="PF12945">
    <property type="entry name" value="PilZNR"/>
    <property type="match status" value="1"/>
</dbReference>
<keyword evidence="6" id="KW-0282">Flagellum</keyword>
<dbReference type="Gene3D" id="2.40.10.220">
    <property type="entry name" value="predicted glycosyltransferase like domains"/>
    <property type="match status" value="1"/>
</dbReference>
<evidence type="ECO:0000256" key="1">
    <source>
        <dbReference type="ARBA" id="ARBA00022636"/>
    </source>
</evidence>
<dbReference type="InterPro" id="IPR009875">
    <property type="entry name" value="PilZ_domain"/>
</dbReference>
<evidence type="ECO:0000256" key="3">
    <source>
        <dbReference type="ARBA" id="ARBA00023143"/>
    </source>
</evidence>
<evidence type="ECO:0000313" key="7">
    <source>
        <dbReference type="Proteomes" id="UP000538931"/>
    </source>
</evidence>
<protein>
    <submittedName>
        <fullName evidence="6">Flagellar brake protein</fullName>
    </submittedName>
</protein>
<dbReference type="Gene3D" id="2.30.110.10">
    <property type="entry name" value="Electron Transport, Fmn-binding Protein, Chain A"/>
    <property type="match status" value="1"/>
</dbReference>
<accession>A0A7W1WVV6</accession>
<dbReference type="GO" id="GO:0035438">
    <property type="term" value="F:cyclic-di-GMP binding"/>
    <property type="evidence" value="ECO:0007669"/>
    <property type="project" value="InterPro"/>
</dbReference>
<evidence type="ECO:0000259" key="4">
    <source>
        <dbReference type="Pfam" id="PF07238"/>
    </source>
</evidence>
<name>A0A7W1WVV6_9GAMM</name>
<keyword evidence="6" id="KW-0969">Cilium</keyword>
<sequence>MHRPVPQKDEVGRTLAEAAPAIGERIQLQPRTPGQRLTAQLLGYKESQSVLVSLLRQPGTSGHEGMRFMARLMIGNSLCSFETRVLQVQIRPFAYWHLEYPEHVEIQRVRAHTRVPVVLSVRVERDELGGLLAAESQTAICRDISLQGAQLESARPVAGSGERLFVTARVSVAGMDHLLLLPAVVRNLHQSETGLLSTFTHGVEFVDLEEETRLVLAGFVYEQQLNSLGAFEET</sequence>
<keyword evidence="1" id="KW-0973">c-di-GMP</keyword>